<name>A0A1Y3QVW1_9BACT</name>
<dbReference type="NCBIfam" id="TIGR01730">
    <property type="entry name" value="RND_mfp"/>
    <property type="match status" value="1"/>
</dbReference>
<feature type="domain" description="CusB-like beta-barrel" evidence="5">
    <location>
        <begin position="188"/>
        <end position="260"/>
    </location>
</feature>
<evidence type="ECO:0000313" key="8">
    <source>
        <dbReference type="Proteomes" id="UP000195772"/>
    </source>
</evidence>
<dbReference type="GO" id="GO:0015562">
    <property type="term" value="F:efflux transmembrane transporter activity"/>
    <property type="evidence" value="ECO:0007669"/>
    <property type="project" value="TreeGrafter"/>
</dbReference>
<dbReference type="Gene3D" id="2.40.50.100">
    <property type="match status" value="1"/>
</dbReference>
<comment type="subcellular location">
    <subcellularLocation>
        <location evidence="1">Cell envelope</location>
    </subcellularLocation>
</comment>
<comment type="similarity">
    <text evidence="2">Belongs to the membrane fusion protein (MFP) (TC 8.A.1) family.</text>
</comment>
<protein>
    <submittedName>
        <fullName evidence="7">Efflux transporter periplasmic adaptor subunit</fullName>
    </submittedName>
</protein>
<dbReference type="Gene3D" id="2.40.420.20">
    <property type="match status" value="1"/>
</dbReference>
<evidence type="ECO:0000259" key="5">
    <source>
        <dbReference type="Pfam" id="PF25954"/>
    </source>
</evidence>
<dbReference type="SUPFAM" id="SSF111369">
    <property type="entry name" value="HlyD-like secretion proteins"/>
    <property type="match status" value="1"/>
</dbReference>
<accession>A0A1Y3QVW1</accession>
<dbReference type="Pfam" id="PF25967">
    <property type="entry name" value="RND-MFP_C"/>
    <property type="match status" value="1"/>
</dbReference>
<dbReference type="GO" id="GO:1990281">
    <property type="term" value="C:efflux pump complex"/>
    <property type="evidence" value="ECO:0007669"/>
    <property type="project" value="TreeGrafter"/>
</dbReference>
<dbReference type="eggNOG" id="COG0845">
    <property type="taxonomic scope" value="Bacteria"/>
</dbReference>
<evidence type="ECO:0000259" key="4">
    <source>
        <dbReference type="Pfam" id="PF25917"/>
    </source>
</evidence>
<dbReference type="Pfam" id="PF25917">
    <property type="entry name" value="BSH_RND"/>
    <property type="match status" value="1"/>
</dbReference>
<dbReference type="InterPro" id="IPR058792">
    <property type="entry name" value="Beta-barrel_RND_2"/>
</dbReference>
<dbReference type="EMBL" id="NFHB01000003">
    <property type="protein sequence ID" value="OUN03822.1"/>
    <property type="molecule type" value="Genomic_DNA"/>
</dbReference>
<gene>
    <name evidence="7" type="ORF">B5G41_04980</name>
</gene>
<dbReference type="Gene3D" id="2.40.30.170">
    <property type="match status" value="1"/>
</dbReference>
<proteinExistence type="inferred from homology"/>
<comment type="caution">
    <text evidence="7">The sequence shown here is derived from an EMBL/GenBank/DDBJ whole genome shotgun (WGS) entry which is preliminary data.</text>
</comment>
<dbReference type="RefSeq" id="WP_087401591.1">
    <property type="nucleotide sequence ID" value="NZ_NFHB01000003.1"/>
</dbReference>
<keyword evidence="3" id="KW-0813">Transport</keyword>
<dbReference type="PANTHER" id="PTHR30469">
    <property type="entry name" value="MULTIDRUG RESISTANCE PROTEIN MDTA"/>
    <property type="match status" value="1"/>
</dbReference>
<feature type="domain" description="Multidrug resistance protein MdtA-like C-terminal permuted SH3" evidence="6">
    <location>
        <begin position="270"/>
        <end position="327"/>
    </location>
</feature>
<dbReference type="Proteomes" id="UP000195772">
    <property type="component" value="Unassembled WGS sequence"/>
</dbReference>
<dbReference type="Pfam" id="PF25954">
    <property type="entry name" value="Beta-barrel_RND_2"/>
    <property type="match status" value="1"/>
</dbReference>
<evidence type="ECO:0000256" key="2">
    <source>
        <dbReference type="ARBA" id="ARBA00009477"/>
    </source>
</evidence>
<dbReference type="AlphaFoldDB" id="A0A1Y3QVW1"/>
<feature type="domain" description="Multidrug resistance protein MdtA-like barrel-sandwich hybrid" evidence="4">
    <location>
        <begin position="62"/>
        <end position="177"/>
    </location>
</feature>
<dbReference type="PROSITE" id="PS51257">
    <property type="entry name" value="PROKAR_LIPOPROTEIN"/>
    <property type="match status" value="1"/>
</dbReference>
<evidence type="ECO:0000256" key="3">
    <source>
        <dbReference type="ARBA" id="ARBA00022448"/>
    </source>
</evidence>
<evidence type="ECO:0000259" key="6">
    <source>
        <dbReference type="Pfam" id="PF25967"/>
    </source>
</evidence>
<dbReference type="OrthoDB" id="9798190at2"/>
<dbReference type="InterPro" id="IPR058627">
    <property type="entry name" value="MdtA-like_C"/>
</dbReference>
<dbReference type="Gene3D" id="1.10.287.470">
    <property type="entry name" value="Helix hairpin bin"/>
    <property type="match status" value="1"/>
</dbReference>
<dbReference type="InterPro" id="IPR006143">
    <property type="entry name" value="RND_pump_MFP"/>
</dbReference>
<organism evidence="7 8">
    <name type="scientific">Alistipes onderdonkii</name>
    <dbReference type="NCBI Taxonomy" id="328813"/>
    <lineage>
        <taxon>Bacteria</taxon>
        <taxon>Pseudomonadati</taxon>
        <taxon>Bacteroidota</taxon>
        <taxon>Bacteroidia</taxon>
        <taxon>Bacteroidales</taxon>
        <taxon>Rikenellaceae</taxon>
        <taxon>Alistipes</taxon>
    </lineage>
</organism>
<reference evidence="8" key="1">
    <citation type="submission" date="2017-04" db="EMBL/GenBank/DDBJ databases">
        <title>Function of individual gut microbiota members based on whole genome sequencing of pure cultures obtained from chicken caecum.</title>
        <authorList>
            <person name="Medvecky M."/>
            <person name="Cejkova D."/>
            <person name="Polansky O."/>
            <person name="Karasova D."/>
            <person name="Kubasova T."/>
            <person name="Cizek A."/>
            <person name="Rychlik I."/>
        </authorList>
    </citation>
    <scope>NUCLEOTIDE SEQUENCE [LARGE SCALE GENOMIC DNA]</scope>
    <source>
        <strain evidence="8">An90</strain>
    </source>
</reference>
<dbReference type="InterPro" id="IPR058625">
    <property type="entry name" value="MdtA-like_BSH"/>
</dbReference>
<evidence type="ECO:0000313" key="7">
    <source>
        <dbReference type="EMBL" id="OUN03822.1"/>
    </source>
</evidence>
<sequence>MKQTTFCAILLLATGCTSPKKTHTADPLRVGTIVVTPSSDIDAALYVGTIEEETSAALSFPVAGTVARTYADEGQRVQQGQLLAELDPTSARQTFDAAQAALDQAKDACARLKQLYDAESLPQIKWVEAQTRLRQAESAYGIARKNLDDCKLYAPFTGVIGKRQAAAGETVMPGVPAMTLLRIGTVKVRFPVPEQEIARLGTDSRLRITVAALGDRAFPAGKIEKGAVANPATHTYDVRATLSNADGELLPGMVCRVEASPAGAAEEIALPVRAVQQAGDGSRFVWKVSGDSVVRTAVATGRLVNNAVTITAGIQAGDRIVTDGMQKIGQGSKVIAE</sequence>
<evidence type="ECO:0000256" key="1">
    <source>
        <dbReference type="ARBA" id="ARBA00004196"/>
    </source>
</evidence>